<name>A0ABQ2Y4A4_9BURK</name>
<dbReference type="EMBL" id="BMYU01000011">
    <property type="protein sequence ID" value="GGX52157.1"/>
    <property type="molecule type" value="Genomic_DNA"/>
</dbReference>
<gene>
    <name evidence="2" type="ORF">GCM10010946_33480</name>
</gene>
<comment type="caution">
    <text evidence="2">The sequence shown here is derived from an EMBL/GenBank/DDBJ whole genome shotgun (WGS) entry which is preliminary data.</text>
</comment>
<keyword evidence="1" id="KW-0812">Transmembrane</keyword>
<protein>
    <recommendedName>
        <fullName evidence="4">Phospholipase D-like protein</fullName>
    </recommendedName>
</protein>
<keyword evidence="1" id="KW-0472">Membrane</keyword>
<dbReference type="RefSeq" id="WP_189358577.1">
    <property type="nucleotide sequence ID" value="NZ_BMYU01000011.1"/>
</dbReference>
<feature type="transmembrane region" description="Helical" evidence="1">
    <location>
        <begin position="5"/>
        <end position="25"/>
    </location>
</feature>
<feature type="transmembrane region" description="Helical" evidence="1">
    <location>
        <begin position="31"/>
        <end position="49"/>
    </location>
</feature>
<keyword evidence="3" id="KW-1185">Reference proteome</keyword>
<organism evidence="2 3">
    <name type="scientific">Undibacterium squillarum</name>
    <dbReference type="NCBI Taxonomy" id="1131567"/>
    <lineage>
        <taxon>Bacteria</taxon>
        <taxon>Pseudomonadati</taxon>
        <taxon>Pseudomonadota</taxon>
        <taxon>Betaproteobacteria</taxon>
        <taxon>Burkholderiales</taxon>
        <taxon>Oxalobacteraceae</taxon>
        <taxon>Undibacterium</taxon>
    </lineage>
</organism>
<evidence type="ECO:0000313" key="2">
    <source>
        <dbReference type="EMBL" id="GGX52157.1"/>
    </source>
</evidence>
<accession>A0ABQ2Y4A4</accession>
<evidence type="ECO:0000256" key="1">
    <source>
        <dbReference type="SAM" id="Phobius"/>
    </source>
</evidence>
<dbReference type="Proteomes" id="UP000653343">
    <property type="component" value="Unassembled WGS sequence"/>
</dbReference>
<feature type="transmembrane region" description="Helical" evidence="1">
    <location>
        <begin position="61"/>
        <end position="83"/>
    </location>
</feature>
<proteinExistence type="predicted"/>
<evidence type="ECO:0000313" key="3">
    <source>
        <dbReference type="Proteomes" id="UP000653343"/>
    </source>
</evidence>
<evidence type="ECO:0008006" key="4">
    <source>
        <dbReference type="Google" id="ProtNLM"/>
    </source>
</evidence>
<sequence length="84" mass="9913">MWEIFLNLLGVLFIIYYAVAFALIYHNEESSPFWAALVGPVFIPFWIVYEFKRRIAEVAIAYAAIILFIVVFFKIIFWLAGIFR</sequence>
<keyword evidence="1" id="KW-1133">Transmembrane helix</keyword>
<reference evidence="3" key="1">
    <citation type="journal article" date="2019" name="Int. J. Syst. Evol. Microbiol.">
        <title>The Global Catalogue of Microorganisms (GCM) 10K type strain sequencing project: providing services to taxonomists for standard genome sequencing and annotation.</title>
        <authorList>
            <consortium name="The Broad Institute Genomics Platform"/>
            <consortium name="The Broad Institute Genome Sequencing Center for Infectious Disease"/>
            <person name="Wu L."/>
            <person name="Ma J."/>
        </authorList>
    </citation>
    <scope>NUCLEOTIDE SEQUENCE [LARGE SCALE GENOMIC DNA]</scope>
    <source>
        <strain evidence="3">KCTC 23917</strain>
    </source>
</reference>